<sequence>MTPNIQYLTELESTADTPTMESTQNSEFVVTIAGDREVDAVSAVAGAEQIDATNNEESTTFTKRKRKKTSGVWEYFRLVKLLDGTDLCECIHCGLKIKKFKKGITTPFHRHVGDCPKIKAVNKDSDFKLHKCILNFVDVPPPYSGVCIYDSLFKCLKEWNIETKVTTLTVDNVKTNDVVVRKLMENLNLQKKLVVGGKLFHVWCCAHILNLLVQDCLGEIEDIIHNVRESVKHVNAYPG</sequence>
<gene>
    <name evidence="6" type="ORF">V6N11_018052</name>
</gene>
<proteinExistence type="predicted"/>
<dbReference type="PANTHER" id="PTHR46481">
    <property type="entry name" value="ZINC FINGER BED DOMAIN-CONTAINING PROTEIN 4"/>
    <property type="match status" value="1"/>
</dbReference>
<dbReference type="InterPro" id="IPR052035">
    <property type="entry name" value="ZnF_BED_domain_contain"/>
</dbReference>
<evidence type="ECO:0000256" key="4">
    <source>
        <dbReference type="ARBA" id="ARBA00022833"/>
    </source>
</evidence>
<name>A0ABR2T692_9ROSI</name>
<comment type="caution">
    <text evidence="6">The sequence shown here is derived from an EMBL/GenBank/DDBJ whole genome shotgun (WGS) entry which is preliminary data.</text>
</comment>
<evidence type="ECO:0008006" key="8">
    <source>
        <dbReference type="Google" id="ProtNLM"/>
    </source>
</evidence>
<protein>
    <recommendedName>
        <fullName evidence="8">BED-type domain-containing protein</fullName>
    </recommendedName>
</protein>
<keyword evidence="2" id="KW-0479">Metal-binding</keyword>
<reference evidence="6 7" key="1">
    <citation type="journal article" date="2024" name="G3 (Bethesda)">
        <title>Genome assembly of Hibiscus sabdariffa L. provides insights into metabolisms of medicinal natural products.</title>
        <authorList>
            <person name="Kim T."/>
        </authorList>
    </citation>
    <scope>NUCLEOTIDE SEQUENCE [LARGE SCALE GENOMIC DNA]</scope>
    <source>
        <strain evidence="6">TK-2024</strain>
        <tissue evidence="6">Old leaves</tissue>
    </source>
</reference>
<dbReference type="EMBL" id="JBBPBN010000008">
    <property type="protein sequence ID" value="KAK9033012.1"/>
    <property type="molecule type" value="Genomic_DNA"/>
</dbReference>
<dbReference type="SMART" id="SM00614">
    <property type="entry name" value="ZnF_BED"/>
    <property type="match status" value="1"/>
</dbReference>
<dbReference type="SUPFAM" id="SSF53098">
    <property type="entry name" value="Ribonuclease H-like"/>
    <property type="match status" value="1"/>
</dbReference>
<dbReference type="Proteomes" id="UP001396334">
    <property type="component" value="Unassembled WGS sequence"/>
</dbReference>
<organism evidence="6 7">
    <name type="scientific">Hibiscus sabdariffa</name>
    <name type="common">roselle</name>
    <dbReference type="NCBI Taxonomy" id="183260"/>
    <lineage>
        <taxon>Eukaryota</taxon>
        <taxon>Viridiplantae</taxon>
        <taxon>Streptophyta</taxon>
        <taxon>Embryophyta</taxon>
        <taxon>Tracheophyta</taxon>
        <taxon>Spermatophyta</taxon>
        <taxon>Magnoliopsida</taxon>
        <taxon>eudicotyledons</taxon>
        <taxon>Gunneridae</taxon>
        <taxon>Pentapetalae</taxon>
        <taxon>rosids</taxon>
        <taxon>malvids</taxon>
        <taxon>Malvales</taxon>
        <taxon>Malvaceae</taxon>
        <taxon>Malvoideae</taxon>
        <taxon>Hibiscus</taxon>
    </lineage>
</organism>
<dbReference type="PANTHER" id="PTHR46481:SF10">
    <property type="entry name" value="ZINC FINGER BED DOMAIN-CONTAINING PROTEIN 39"/>
    <property type="match status" value="1"/>
</dbReference>
<dbReference type="InterPro" id="IPR012337">
    <property type="entry name" value="RNaseH-like_sf"/>
</dbReference>
<keyword evidence="4" id="KW-0862">Zinc</keyword>
<keyword evidence="5" id="KW-0539">Nucleus</keyword>
<evidence type="ECO:0000256" key="3">
    <source>
        <dbReference type="ARBA" id="ARBA00022771"/>
    </source>
</evidence>
<accession>A0ABR2T692</accession>
<evidence type="ECO:0000313" key="6">
    <source>
        <dbReference type="EMBL" id="KAK9033012.1"/>
    </source>
</evidence>
<evidence type="ECO:0000256" key="5">
    <source>
        <dbReference type="ARBA" id="ARBA00023242"/>
    </source>
</evidence>
<evidence type="ECO:0000256" key="2">
    <source>
        <dbReference type="ARBA" id="ARBA00022723"/>
    </source>
</evidence>
<comment type="subcellular location">
    <subcellularLocation>
        <location evidence="1">Nucleus</location>
    </subcellularLocation>
</comment>
<keyword evidence="7" id="KW-1185">Reference proteome</keyword>
<evidence type="ECO:0000313" key="7">
    <source>
        <dbReference type="Proteomes" id="UP001396334"/>
    </source>
</evidence>
<keyword evidence="3" id="KW-0863">Zinc-finger</keyword>
<evidence type="ECO:0000256" key="1">
    <source>
        <dbReference type="ARBA" id="ARBA00004123"/>
    </source>
</evidence>